<proteinExistence type="predicted"/>
<name>A0A518V5G4_BRELA</name>
<accession>A0A518V5G4</accession>
<dbReference type="InterPro" id="IPR010982">
    <property type="entry name" value="Lambda_DNA-bd_dom_sf"/>
</dbReference>
<evidence type="ECO:0000259" key="1">
    <source>
        <dbReference type="SMART" id="SM00530"/>
    </source>
</evidence>
<feature type="domain" description="HTH cro/C1-type" evidence="1">
    <location>
        <begin position="15"/>
        <end position="72"/>
    </location>
</feature>
<dbReference type="GO" id="GO:0003677">
    <property type="term" value="F:DNA binding"/>
    <property type="evidence" value="ECO:0007669"/>
    <property type="project" value="InterPro"/>
</dbReference>
<evidence type="ECO:0000313" key="2">
    <source>
        <dbReference type="EMBL" id="QDX92215.1"/>
    </source>
</evidence>
<keyword evidence="3" id="KW-1185">Reference proteome</keyword>
<evidence type="ECO:0000313" key="3">
    <source>
        <dbReference type="Proteomes" id="UP000319432"/>
    </source>
</evidence>
<dbReference type="Pfam" id="PF13443">
    <property type="entry name" value="HTH_26"/>
    <property type="match status" value="1"/>
</dbReference>
<dbReference type="OrthoDB" id="2470416at2"/>
<dbReference type="AlphaFoldDB" id="A0A518V5G4"/>
<sequence>MIITNHALRRSLRYEITARLKAHEYTISKLSELANINNPTLSIFLKGVNARTIRIEQLDAIAIAFNESPGWLYETYLEECFSRGRVYKRRVCPFLIRCVEIGRYDCIYEVVSRLLDMRNNIDVLFDVAEQLFQKSKQKESIYFYKLVIETEKNQWSESFIMSQYRLFRASLGTNVEENWNAIIRFEAYQKRLPENHQLDALLHLAHECFKLRKWKEVEDFADELRKMATLIHQDELGKRKRARNDEPLKTERHLVVYYGQGYLLKAASLEKQKLYGEARKFVSDYLNLSWIDPLNKSVQAEVHKYKISATANLYRLNLLIGDICVLDDYITFLKLHPSELVPGLVTIMKAANKHDFLIDDLLKRFSEEIRSFDDSHDPINVNQHLRFRYYLATYHFQNERFESGIKDTLRCLDLSIVMNNQKKFIQCVILFEAHRYHAKDQQIKWFKKIMEEVKNDKSLFAFEGHCLGLITLD</sequence>
<dbReference type="Proteomes" id="UP000319432">
    <property type="component" value="Chromosome"/>
</dbReference>
<reference evidence="2 3" key="1">
    <citation type="submission" date="2018-11" db="EMBL/GenBank/DDBJ databases">
        <title>Phylogenetic determinants of toxin gene distribution in genomes of Brevibacillus laterosporus.</title>
        <authorList>
            <person name="Glare T.R."/>
            <person name="Durrant A."/>
            <person name="Berry C."/>
            <person name="Palma L."/>
            <person name="Ormskirk M."/>
            <person name="Cox M.O."/>
        </authorList>
    </citation>
    <scope>NUCLEOTIDE SEQUENCE [LARGE SCALE GENOMIC DNA]</scope>
    <source>
        <strain evidence="2 3">1821L</strain>
    </source>
</reference>
<organism evidence="2 3">
    <name type="scientific">Brevibacillus laterosporus</name>
    <name type="common">Bacillus laterosporus</name>
    <dbReference type="NCBI Taxonomy" id="1465"/>
    <lineage>
        <taxon>Bacteria</taxon>
        <taxon>Bacillati</taxon>
        <taxon>Bacillota</taxon>
        <taxon>Bacilli</taxon>
        <taxon>Bacillales</taxon>
        <taxon>Paenibacillaceae</taxon>
        <taxon>Brevibacillus</taxon>
    </lineage>
</organism>
<dbReference type="InterPro" id="IPR001387">
    <property type="entry name" value="Cro/C1-type_HTH"/>
</dbReference>
<dbReference type="SUPFAM" id="SSF47413">
    <property type="entry name" value="lambda repressor-like DNA-binding domains"/>
    <property type="match status" value="1"/>
</dbReference>
<dbReference type="SMART" id="SM00530">
    <property type="entry name" value="HTH_XRE"/>
    <property type="match status" value="1"/>
</dbReference>
<gene>
    <name evidence="2" type="ORF">EEL30_07500</name>
</gene>
<dbReference type="EMBL" id="CP033464">
    <property type="protein sequence ID" value="QDX92215.1"/>
    <property type="molecule type" value="Genomic_DNA"/>
</dbReference>
<protein>
    <submittedName>
        <fullName evidence="2">XRE family transcriptional regulator</fullName>
    </submittedName>
</protein>